<proteinExistence type="predicted"/>
<sequence length="137" mass="14393">MKPIQMDSPHGAGGTPADFCPSRHCHIRHSKEPSNAGGVILSMLNNLNPTVVSTSIPVDNRLFKRALIHVGPRNACLIICSYHRESLSGEMHSVVQVAPTDTHELPLGEPHTSCHNRLGGGGGGGGGGGSKRGRYDG</sequence>
<name>A0A6G1G1J1_9PEZI</name>
<dbReference type="RefSeq" id="XP_033533608.1">
    <property type="nucleotide sequence ID" value="XM_033676628.1"/>
</dbReference>
<dbReference type="AlphaFoldDB" id="A0A6G1G1J1"/>
<reference evidence="4" key="3">
    <citation type="submission" date="2025-04" db="UniProtKB">
        <authorList>
            <consortium name="RefSeq"/>
        </authorList>
    </citation>
    <scope>IDENTIFICATION</scope>
    <source>
        <strain evidence="4">CBS 781.70</strain>
    </source>
</reference>
<reference evidence="4" key="2">
    <citation type="submission" date="2020-04" db="EMBL/GenBank/DDBJ databases">
        <authorList>
            <consortium name="NCBI Genome Project"/>
        </authorList>
    </citation>
    <scope>NUCLEOTIDE SEQUENCE</scope>
    <source>
        <strain evidence="4">CBS 781.70</strain>
    </source>
</reference>
<feature type="compositionally biased region" description="Gly residues" evidence="1">
    <location>
        <begin position="118"/>
        <end position="130"/>
    </location>
</feature>
<reference evidence="2 4" key="1">
    <citation type="submission" date="2020-01" db="EMBL/GenBank/DDBJ databases">
        <authorList>
            <consortium name="DOE Joint Genome Institute"/>
            <person name="Haridas S."/>
            <person name="Albert R."/>
            <person name="Binder M."/>
            <person name="Bloem J."/>
            <person name="Labutti K."/>
            <person name="Salamov A."/>
            <person name="Andreopoulos B."/>
            <person name="Baker S.E."/>
            <person name="Barry K."/>
            <person name="Bills G."/>
            <person name="Bluhm B.H."/>
            <person name="Cannon C."/>
            <person name="Castanera R."/>
            <person name="Culley D.E."/>
            <person name="Daum C."/>
            <person name="Ezra D."/>
            <person name="Gonzalez J.B."/>
            <person name="Henrissat B."/>
            <person name="Kuo A."/>
            <person name="Liang C."/>
            <person name="Lipzen A."/>
            <person name="Lutzoni F."/>
            <person name="Magnuson J."/>
            <person name="Mondo S."/>
            <person name="Nolan M."/>
            <person name="Ohm R."/>
            <person name="Pangilinan J."/>
            <person name="Park H.-J."/>
            <person name="Ramirez L."/>
            <person name="Alfaro M."/>
            <person name="Sun H."/>
            <person name="Tritt A."/>
            <person name="Yoshinaga Y."/>
            <person name="Zwiers L.-H."/>
            <person name="Turgeon B.G."/>
            <person name="Goodwin S.B."/>
            <person name="Spatafora J.W."/>
            <person name="Crous P.W."/>
            <person name="Grigoriev I.V."/>
        </authorList>
    </citation>
    <scope>NUCLEOTIDE SEQUENCE</scope>
    <source>
        <strain evidence="2 4">CBS 781.70</strain>
    </source>
</reference>
<dbReference type="EMBL" id="ML975159">
    <property type="protein sequence ID" value="KAF1811977.1"/>
    <property type="molecule type" value="Genomic_DNA"/>
</dbReference>
<evidence type="ECO:0000256" key="1">
    <source>
        <dbReference type="SAM" id="MobiDB-lite"/>
    </source>
</evidence>
<gene>
    <name evidence="2 4" type="ORF">P152DRAFT_40177</name>
</gene>
<protein>
    <submittedName>
        <fullName evidence="2 4">Uncharacterized protein</fullName>
    </submittedName>
</protein>
<feature type="region of interest" description="Disordered" evidence="1">
    <location>
        <begin position="108"/>
        <end position="137"/>
    </location>
</feature>
<keyword evidence="3" id="KW-1185">Reference proteome</keyword>
<organism evidence="2">
    <name type="scientific">Eremomyces bilateralis CBS 781.70</name>
    <dbReference type="NCBI Taxonomy" id="1392243"/>
    <lineage>
        <taxon>Eukaryota</taxon>
        <taxon>Fungi</taxon>
        <taxon>Dikarya</taxon>
        <taxon>Ascomycota</taxon>
        <taxon>Pezizomycotina</taxon>
        <taxon>Dothideomycetes</taxon>
        <taxon>Dothideomycetes incertae sedis</taxon>
        <taxon>Eremomycetales</taxon>
        <taxon>Eremomycetaceae</taxon>
        <taxon>Eremomyces</taxon>
    </lineage>
</organism>
<evidence type="ECO:0000313" key="3">
    <source>
        <dbReference type="Proteomes" id="UP000504638"/>
    </source>
</evidence>
<dbReference type="Proteomes" id="UP000504638">
    <property type="component" value="Unplaced"/>
</dbReference>
<evidence type="ECO:0000313" key="4">
    <source>
        <dbReference type="RefSeq" id="XP_033533608.1"/>
    </source>
</evidence>
<dbReference type="GeneID" id="54417198"/>
<evidence type="ECO:0000313" key="2">
    <source>
        <dbReference type="EMBL" id="KAF1811977.1"/>
    </source>
</evidence>
<accession>A0A6G1G1J1</accession>